<dbReference type="EMBL" id="VSRQ01000003">
    <property type="protein sequence ID" value="TYK49520.1"/>
    <property type="molecule type" value="Genomic_DNA"/>
</dbReference>
<organism evidence="1 2">
    <name type="scientific">Actinomadura decatromicini</name>
    <dbReference type="NCBI Taxonomy" id="2604572"/>
    <lineage>
        <taxon>Bacteria</taxon>
        <taxon>Bacillati</taxon>
        <taxon>Actinomycetota</taxon>
        <taxon>Actinomycetes</taxon>
        <taxon>Streptosporangiales</taxon>
        <taxon>Thermomonosporaceae</taxon>
        <taxon>Actinomadura</taxon>
    </lineage>
</organism>
<protein>
    <submittedName>
        <fullName evidence="1">Uncharacterized protein</fullName>
    </submittedName>
</protein>
<evidence type="ECO:0000313" key="2">
    <source>
        <dbReference type="Proteomes" id="UP000323505"/>
    </source>
</evidence>
<dbReference type="Proteomes" id="UP000323505">
    <property type="component" value="Unassembled WGS sequence"/>
</dbReference>
<name>A0A5D3FPC1_9ACTN</name>
<sequence>MTQLYGRLDPLYEAVRGRAPKVDAACVHHTPEMEGGVGSVVPTQYMRVHYRVNGPRRVMWDDVLGVYRWGSGPDAGLRLGCDADEAAERLALLAFELAEARRECDALRGSTVRKPCHTTRTGRGLSRYRGRAVGQCFLPEGIVCGMVGRARACERLSLGGRWSVSV</sequence>
<dbReference type="AlphaFoldDB" id="A0A5D3FPC1"/>
<comment type="caution">
    <text evidence="1">The sequence shown here is derived from an EMBL/GenBank/DDBJ whole genome shotgun (WGS) entry which is preliminary data.</text>
</comment>
<evidence type="ECO:0000313" key="1">
    <source>
        <dbReference type="EMBL" id="TYK49520.1"/>
    </source>
</evidence>
<gene>
    <name evidence="1" type="ORF">FXF68_17410</name>
</gene>
<accession>A0A5D3FPC1</accession>
<proteinExistence type="predicted"/>
<reference evidence="1 2" key="1">
    <citation type="submission" date="2019-08" db="EMBL/GenBank/DDBJ databases">
        <title>Actinomadura sp. nov. CYP1-5 isolated from mountain soil.</title>
        <authorList>
            <person name="Songsumanus A."/>
            <person name="Kuncharoen N."/>
            <person name="Kudo T."/>
            <person name="Yuki M."/>
            <person name="Igarashi Y."/>
            <person name="Tanasupawat S."/>
        </authorList>
    </citation>
    <scope>NUCLEOTIDE SEQUENCE [LARGE SCALE GENOMIC DNA]</scope>
    <source>
        <strain evidence="1 2">CYP1-5</strain>
    </source>
</reference>
<keyword evidence="2" id="KW-1185">Reference proteome</keyword>